<dbReference type="PANTHER" id="PTHR47163">
    <property type="entry name" value="DDE_TNP_IS1595 DOMAIN-CONTAINING PROTEIN"/>
    <property type="match status" value="1"/>
</dbReference>
<accession>A0A0F9H663</accession>
<sequence>MKYTVKQLQKDFPTNDACLEYLFKRQYGKNPDCPKCGKRGFYKIKNRRCYSCSWCAYHISPTGGTIFHKSATPLKDWFYAIYLMSTAKNGVSANELQRHLGCTYKTAWRMAHQIRSLMKQGEVKLSGVLEADETYIGGYKKGDKAGHQKMSVIGVVERGGGVRTKYVDKVHTSSILEHIGKNVESGSTLYSDEYPVYKKVKRMGLFHDSVVHSKKEYGRGVIHTNTIEGFWSQMKRSINGTYHSVSSKHLQSYVDEFAWRYSERFSELPIFLKLLSSACGQRGSEGERMFSYRVPVA</sequence>
<gene>
    <name evidence="2" type="ORF">LCGC14_1824420</name>
</gene>
<dbReference type="InterPro" id="IPR053164">
    <property type="entry name" value="IS1016-like_transposase"/>
</dbReference>
<proteinExistence type="predicted"/>
<protein>
    <recommendedName>
        <fullName evidence="1">ISXO2-like transposase domain-containing protein</fullName>
    </recommendedName>
</protein>
<comment type="caution">
    <text evidence="2">The sequence shown here is derived from an EMBL/GenBank/DDBJ whole genome shotgun (WGS) entry which is preliminary data.</text>
</comment>
<dbReference type="PANTHER" id="PTHR47163:SF2">
    <property type="entry name" value="SI:DKEY-17M8.2"/>
    <property type="match status" value="1"/>
</dbReference>
<dbReference type="EMBL" id="LAZR01017923">
    <property type="protein sequence ID" value="KKL98441.1"/>
    <property type="molecule type" value="Genomic_DNA"/>
</dbReference>
<dbReference type="InterPro" id="IPR024445">
    <property type="entry name" value="Tnp_ISXO2-like"/>
</dbReference>
<dbReference type="Pfam" id="PF12762">
    <property type="entry name" value="DDE_Tnp_IS1595"/>
    <property type="match status" value="1"/>
</dbReference>
<evidence type="ECO:0000259" key="1">
    <source>
        <dbReference type="SMART" id="SM01126"/>
    </source>
</evidence>
<organism evidence="2">
    <name type="scientific">marine sediment metagenome</name>
    <dbReference type="NCBI Taxonomy" id="412755"/>
    <lineage>
        <taxon>unclassified sequences</taxon>
        <taxon>metagenomes</taxon>
        <taxon>ecological metagenomes</taxon>
    </lineage>
</organism>
<reference evidence="2" key="1">
    <citation type="journal article" date="2015" name="Nature">
        <title>Complex archaea that bridge the gap between prokaryotes and eukaryotes.</title>
        <authorList>
            <person name="Spang A."/>
            <person name="Saw J.H."/>
            <person name="Jorgensen S.L."/>
            <person name="Zaremba-Niedzwiedzka K."/>
            <person name="Martijn J."/>
            <person name="Lind A.E."/>
            <person name="van Eijk R."/>
            <person name="Schleper C."/>
            <person name="Guy L."/>
            <person name="Ettema T.J."/>
        </authorList>
    </citation>
    <scope>NUCLEOTIDE SEQUENCE</scope>
</reference>
<evidence type="ECO:0000313" key="2">
    <source>
        <dbReference type="EMBL" id="KKL98441.1"/>
    </source>
</evidence>
<feature type="domain" description="ISXO2-like transposase" evidence="1">
    <location>
        <begin position="124"/>
        <end position="262"/>
    </location>
</feature>
<dbReference type="NCBIfam" id="NF033547">
    <property type="entry name" value="transpos_IS1595"/>
    <property type="match status" value="1"/>
</dbReference>
<dbReference type="Pfam" id="PF12760">
    <property type="entry name" value="Zn_ribbon_IS1595"/>
    <property type="match status" value="1"/>
</dbReference>
<dbReference type="AlphaFoldDB" id="A0A0F9H663"/>
<dbReference type="InterPro" id="IPR024442">
    <property type="entry name" value="Transposase_Zn_ribbon"/>
</dbReference>
<dbReference type="SMART" id="SM01126">
    <property type="entry name" value="DDE_Tnp_IS1595"/>
    <property type="match status" value="1"/>
</dbReference>
<name>A0A0F9H663_9ZZZZ</name>